<name>A0ABT7V4P6_9ACTN</name>
<feature type="domain" description="Restriction endonuclease type IV Mrr" evidence="1">
    <location>
        <begin position="139"/>
        <end position="249"/>
    </location>
</feature>
<accession>A0ABT7V4P6</accession>
<dbReference type="InterPro" id="IPR011335">
    <property type="entry name" value="Restrct_endonuc-II-like"/>
</dbReference>
<dbReference type="Pfam" id="PF04471">
    <property type="entry name" value="Mrr_cat"/>
    <property type="match status" value="1"/>
</dbReference>
<dbReference type="EMBL" id="JAUDEA010000012">
    <property type="protein sequence ID" value="MDM8271573.1"/>
    <property type="molecule type" value="Genomic_DNA"/>
</dbReference>
<keyword evidence="2" id="KW-0378">Hydrolase</keyword>
<dbReference type="RefSeq" id="WP_289511650.1">
    <property type="nucleotide sequence ID" value="NZ_JAUDEA010000012.1"/>
</dbReference>
<keyword evidence="3" id="KW-1185">Reference proteome</keyword>
<evidence type="ECO:0000259" key="1">
    <source>
        <dbReference type="Pfam" id="PF04471"/>
    </source>
</evidence>
<dbReference type="InterPro" id="IPR011856">
    <property type="entry name" value="tRNA_endonuc-like_dom_sf"/>
</dbReference>
<dbReference type="GO" id="GO:0004519">
    <property type="term" value="F:endonuclease activity"/>
    <property type="evidence" value="ECO:0007669"/>
    <property type="project" value="UniProtKB-KW"/>
</dbReference>
<dbReference type="InterPro" id="IPR052906">
    <property type="entry name" value="Type_IV_Methyl-Rstrct_Enzyme"/>
</dbReference>
<keyword evidence="2" id="KW-0255">Endonuclease</keyword>
<evidence type="ECO:0000313" key="3">
    <source>
        <dbReference type="Proteomes" id="UP001529256"/>
    </source>
</evidence>
<proteinExistence type="predicted"/>
<keyword evidence="2" id="KW-0540">Nuclease</keyword>
<sequence>MDKRPWDSLVIKHADRAAYLMTKAYRELAPEYLKLLIIDVPLSCMPALREARHLAREILSGLDDCCSTFIADIRTAASRQSSGEDQRLFPVLDLDLDASRLAKLMEKNNKLYSRTKVRVKNVEEPAHEYECPDELIGSIDAMEGYEFERLCARLLEANRYKKVEVTSGSGDQGVDILCEKDRVTYAIQCKRYDSLVGNKAVQEVTAGRQFYHCNVGVVMTNSDFTASAKELAEATGVALWGRDVVLRMLSAMNKGSSSFIQAGE</sequence>
<dbReference type="Gene3D" id="3.40.1350.10">
    <property type="match status" value="1"/>
</dbReference>
<dbReference type="SUPFAM" id="SSF52980">
    <property type="entry name" value="Restriction endonuclease-like"/>
    <property type="match status" value="1"/>
</dbReference>
<protein>
    <submittedName>
        <fullName evidence="2">Restriction endonuclease</fullName>
    </submittedName>
</protein>
<gene>
    <name evidence="2" type="ORF">QUW25_07815</name>
</gene>
<comment type="caution">
    <text evidence="2">The sequence shown here is derived from an EMBL/GenBank/DDBJ whole genome shotgun (WGS) entry which is preliminary data.</text>
</comment>
<organism evidence="2 3">
    <name type="scientific">Thermophilibacter provencensis</name>
    <dbReference type="NCBI Taxonomy" id="1852386"/>
    <lineage>
        <taxon>Bacteria</taxon>
        <taxon>Bacillati</taxon>
        <taxon>Actinomycetota</taxon>
        <taxon>Coriobacteriia</taxon>
        <taxon>Coriobacteriales</taxon>
        <taxon>Atopobiaceae</taxon>
        <taxon>Thermophilibacter</taxon>
    </lineage>
</organism>
<dbReference type="InterPro" id="IPR007560">
    <property type="entry name" value="Restrct_endonuc_IV_Mrr"/>
</dbReference>
<evidence type="ECO:0000313" key="2">
    <source>
        <dbReference type="EMBL" id="MDM8271573.1"/>
    </source>
</evidence>
<dbReference type="Proteomes" id="UP001529256">
    <property type="component" value="Unassembled WGS sequence"/>
</dbReference>
<dbReference type="PANTHER" id="PTHR30015">
    <property type="entry name" value="MRR RESTRICTION SYSTEM PROTEIN"/>
    <property type="match status" value="1"/>
</dbReference>
<reference evidence="2" key="2">
    <citation type="submission" date="2023-06" db="EMBL/GenBank/DDBJ databases">
        <authorList>
            <person name="Zeman M."/>
            <person name="Kubasova T."/>
            <person name="Jahodarova E."/>
            <person name="Nykrynova M."/>
            <person name="Rychlik I."/>
        </authorList>
    </citation>
    <scope>NUCLEOTIDE SEQUENCE</scope>
    <source>
        <strain evidence="2">153_Feed</strain>
    </source>
</reference>
<reference evidence="2" key="1">
    <citation type="submission" date="2023-06" db="EMBL/GenBank/DDBJ databases">
        <title>Identification and characterization of horizontal gene transfer across gut microbiota members of farm animals based on homology search.</title>
        <authorList>
            <person name="Schwarzerova J."/>
            <person name="Nykrynova M."/>
            <person name="Jureckova K."/>
            <person name="Cejkova D."/>
            <person name="Rychlik I."/>
        </authorList>
    </citation>
    <scope>NUCLEOTIDE SEQUENCE</scope>
    <source>
        <strain evidence="2">153_Feed</strain>
    </source>
</reference>
<dbReference type="PANTHER" id="PTHR30015:SF6">
    <property type="entry name" value="SLL1429 PROTEIN"/>
    <property type="match status" value="1"/>
</dbReference>